<keyword evidence="1" id="KW-0732">Signal</keyword>
<protein>
    <submittedName>
        <fullName evidence="2">Conotoxin superfamily V</fullName>
    </submittedName>
</protein>
<organism evidence="2">
    <name type="scientific">Conus magus</name>
    <name type="common">Magical cone</name>
    <dbReference type="NCBI Taxonomy" id="6492"/>
    <lineage>
        <taxon>Eukaryota</taxon>
        <taxon>Metazoa</taxon>
        <taxon>Spiralia</taxon>
        <taxon>Lophotrochozoa</taxon>
        <taxon>Mollusca</taxon>
        <taxon>Gastropoda</taxon>
        <taxon>Caenogastropoda</taxon>
        <taxon>Neogastropoda</taxon>
        <taxon>Conoidea</taxon>
        <taxon>Conidae</taxon>
        <taxon>Conus</taxon>
        <taxon>Pionoconus</taxon>
    </lineage>
</organism>
<name>A0A5P8I0R0_CONMA</name>
<dbReference type="AlphaFoldDB" id="A0A5P8I0R0"/>
<sequence length="92" mass="9844">MSTLKMMLLILLLLLPMATFDSDGQAIPGGGIPSAVNSRVGGDEKSGRSLEKRCSSGKTCGSVEPVLCCARSDCYCRLIQTRSYWVPICVCP</sequence>
<proteinExistence type="evidence at transcript level"/>
<feature type="signal peptide" evidence="1">
    <location>
        <begin position="1"/>
        <end position="24"/>
    </location>
</feature>
<evidence type="ECO:0000313" key="2">
    <source>
        <dbReference type="EMBL" id="QFQ61126.1"/>
    </source>
</evidence>
<accession>A0A5P8I0R0</accession>
<feature type="chain" id="PRO_5024273785" evidence="1">
    <location>
        <begin position="25"/>
        <end position="92"/>
    </location>
</feature>
<dbReference type="EMBL" id="MN517443">
    <property type="protein sequence ID" value="QFQ61126.1"/>
    <property type="molecule type" value="mRNA"/>
</dbReference>
<evidence type="ECO:0000256" key="1">
    <source>
        <dbReference type="SAM" id="SignalP"/>
    </source>
</evidence>
<reference evidence="2" key="1">
    <citation type="journal article" date="2019" name="Mar. Drugs">
        <title>Conotoxin diversity in the venom gland transcriptome of the Magician's Cone, Pionoconus magus.</title>
        <authorList>
            <person name="Pardos-Blas J.R."/>
            <person name="Irisarri I."/>
            <person name="Abalde S."/>
            <person name="Tenorio M.J."/>
            <person name="Zardoya R."/>
        </authorList>
    </citation>
    <scope>NUCLEOTIDE SEQUENCE</scope>
    <source>
        <tissue evidence="2">Venom gland</tissue>
    </source>
</reference>